<reference evidence="1 2" key="1">
    <citation type="submission" date="2018-05" db="EMBL/GenBank/DDBJ databases">
        <title>Genomic Encyclopedia of Type Strains, Phase IV (KMG-IV): sequencing the most valuable type-strain genomes for metagenomic binning, comparative biology and taxonomic classification.</title>
        <authorList>
            <person name="Goeker M."/>
        </authorList>
    </citation>
    <scope>NUCLEOTIDE SEQUENCE [LARGE SCALE GENOMIC DNA]</scope>
    <source>
        <strain evidence="1 2">DSM 23606</strain>
    </source>
</reference>
<dbReference type="RefSeq" id="WP_110016783.1">
    <property type="nucleotide sequence ID" value="NZ_QGTJ01000001.1"/>
</dbReference>
<dbReference type="Proteomes" id="UP000246569">
    <property type="component" value="Unassembled WGS sequence"/>
</dbReference>
<gene>
    <name evidence="1" type="ORF">C7443_101276</name>
</gene>
<accession>A0A317MZN7</accession>
<dbReference type="AlphaFoldDB" id="A0A317MZN7"/>
<protein>
    <submittedName>
        <fullName evidence="1">Uncharacterized protein</fullName>
    </submittedName>
</protein>
<proteinExistence type="predicted"/>
<sequence>MAAPIRLTSPQPTPAGQLRPRLFAGRSLGANDFERLDTYRDTRIDNLLAGRAAGIVSGLELAALPGDSVVVRPGLGIGGGGRSIALRTPLRTPWSELIAPLQADGVYLLCLEQRVHKLAQDSVPPCRRSEIDPRRDLRFETESFLVLRGPLSGYAPEPVDGDAVRIANRLSAHFLDAPPRAAIGDGIALGLAGVTQQTLRWLDTAAGRFPAQADGARQALLTQTLTALRGGHFASLEVLPPAAPLPRAWLTLPLADATLPSCANLPPQLQLTLLPVRASEFGAALAAAQTRGPLRLGAGLADRVHLLLGVADGDFRADLLSIPQPDTATLDALYRAWLGAQQNWAQARSAREALWFASAQDRQQLPEEVMTALEPDPDPVAAQAPAEPAPLLALLAQRLASEAVSAPAGYADFGQWTQNHAEAGAPAAVVINGSGARVQLALAAQRLAQLQAELANFTDHVETLRDFLGRQRQQHDALTASLAGLAGGVASDGSGLKIARWLPYVTLSARTTEPTANANANANANLTVRTLALSNNVTSNTSSTLQATTTTISRPTFTATAFDVAGVQTLQRVSSFSTAMLGSQLSEKLQLQLDSIPRIAEPITAAAYQAQSNDFGVLQHVLPEVYAINDAGERFADLRDDLNAAFGSMTLPDSVKEWPKFDAGGIRERTKNVAAAQRYPLLVDLGKQLQGDTRDIERLRSAFESAIRSRLLQIGKTQAQIASLQTQIVALDAELATRLAALADAARDYAMAQALTADDWRAVAAARTARRKALARARLFGYVRALPWELAQPLAPAVRLVRSDGDELVPGLRLAADLPLPDALDEFVDALWEIPVAELRALQPLLDELPKRTLLDEAILLRRYRLGRRAQRNDTASTRLQTLLGASRTLFGQYAGASLAVNAGSLSQRRAQAAREFALLDALQAPPGKLRDTAAALRARCEQAIRGLLYYARRLPAPLLLALADRADEGTLAVASPQSWPGPTQASVETLTDWRTLLALLRWLNGQLQEPAPLGRAALDHLVRAIVLSAAHGDVALAASGRVIAAATLLPAQPLRLQLDRELRPGSLLELRDPQQRLVGRLRLDDIDAQGIASARVIDALQPQLAVTPAFIVSAGAQAR</sequence>
<dbReference type="EMBL" id="QGTJ01000001">
    <property type="protein sequence ID" value="PWV65791.1"/>
    <property type="molecule type" value="Genomic_DNA"/>
</dbReference>
<evidence type="ECO:0000313" key="2">
    <source>
        <dbReference type="Proteomes" id="UP000246569"/>
    </source>
</evidence>
<comment type="caution">
    <text evidence="1">The sequence shown here is derived from an EMBL/GenBank/DDBJ whole genome shotgun (WGS) entry which is preliminary data.</text>
</comment>
<evidence type="ECO:0000313" key="1">
    <source>
        <dbReference type="EMBL" id="PWV65791.1"/>
    </source>
</evidence>
<name>A0A317MZN7_9GAMM</name>
<organism evidence="1 2">
    <name type="scientific">Plasticicumulans acidivorans</name>
    <dbReference type="NCBI Taxonomy" id="886464"/>
    <lineage>
        <taxon>Bacteria</taxon>
        <taxon>Pseudomonadati</taxon>
        <taxon>Pseudomonadota</taxon>
        <taxon>Gammaproteobacteria</taxon>
        <taxon>Candidatus Competibacteraceae</taxon>
        <taxon>Plasticicumulans</taxon>
    </lineage>
</organism>
<keyword evidence="2" id="KW-1185">Reference proteome</keyword>
<dbReference type="OrthoDB" id="5572895at2"/>